<dbReference type="Pfam" id="PF04535">
    <property type="entry name" value="CASP_dom"/>
    <property type="match status" value="1"/>
</dbReference>
<evidence type="ECO:0000256" key="7">
    <source>
        <dbReference type="ARBA" id="ARBA00023136"/>
    </source>
</evidence>
<evidence type="ECO:0000256" key="8">
    <source>
        <dbReference type="RuleBase" id="RU361233"/>
    </source>
</evidence>
<proteinExistence type="inferred from homology"/>
<evidence type="ECO:0000256" key="6">
    <source>
        <dbReference type="ARBA" id="ARBA00022989"/>
    </source>
</evidence>
<feature type="transmembrane region" description="Helical" evidence="8">
    <location>
        <begin position="68"/>
        <end position="95"/>
    </location>
</feature>
<feature type="transmembrane region" description="Helical" evidence="8">
    <location>
        <begin position="29"/>
        <end position="48"/>
    </location>
</feature>
<organism evidence="10 11">
    <name type="scientific">Aristolochia fimbriata</name>
    <name type="common">White veined hardy Dutchman's pipe vine</name>
    <dbReference type="NCBI Taxonomy" id="158543"/>
    <lineage>
        <taxon>Eukaryota</taxon>
        <taxon>Viridiplantae</taxon>
        <taxon>Streptophyta</taxon>
        <taxon>Embryophyta</taxon>
        <taxon>Tracheophyta</taxon>
        <taxon>Spermatophyta</taxon>
        <taxon>Magnoliopsida</taxon>
        <taxon>Magnoliidae</taxon>
        <taxon>Piperales</taxon>
        <taxon>Aristolochiaceae</taxon>
        <taxon>Aristolochia</taxon>
    </lineage>
</organism>
<sequence>MSKPSTSTDQDPAAAAAAASSKLWPSTILLLRLVTFLFLFVSIVVLATDSVTLTLNLRTVHVRFNDIYAYRYLLSAAVIGCAYTLLQIPFAVYFVSVGKRMGGPRLQGLLHFDLLADKVVALVLATGAGAGFGATGDFKKILDSVVDLLDDYGQFSTAESLSKLDKFFSLVHVSTSFVLIACFAMTILSVISTYALVNRGAST</sequence>
<protein>
    <recommendedName>
        <fullName evidence="8">CASP-like protein</fullName>
    </recommendedName>
</protein>
<evidence type="ECO:0000313" key="11">
    <source>
        <dbReference type="Proteomes" id="UP000825729"/>
    </source>
</evidence>
<dbReference type="PANTHER" id="PTHR33573:SF17">
    <property type="entry name" value="CASP-LIKE PROTEIN 4D1"/>
    <property type="match status" value="1"/>
</dbReference>
<evidence type="ECO:0000313" key="10">
    <source>
        <dbReference type="EMBL" id="KAG9457665.1"/>
    </source>
</evidence>
<comment type="subunit">
    <text evidence="3 8">Homodimer and heterodimers.</text>
</comment>
<keyword evidence="11" id="KW-1185">Reference proteome</keyword>
<feature type="transmembrane region" description="Helical" evidence="8">
    <location>
        <begin position="115"/>
        <end position="134"/>
    </location>
</feature>
<keyword evidence="6 8" id="KW-1133">Transmembrane helix</keyword>
<evidence type="ECO:0000256" key="2">
    <source>
        <dbReference type="ARBA" id="ARBA00007651"/>
    </source>
</evidence>
<keyword evidence="7 8" id="KW-0472">Membrane</keyword>
<evidence type="ECO:0000256" key="1">
    <source>
        <dbReference type="ARBA" id="ARBA00004651"/>
    </source>
</evidence>
<evidence type="ECO:0000256" key="3">
    <source>
        <dbReference type="ARBA" id="ARBA00011489"/>
    </source>
</evidence>
<evidence type="ECO:0000256" key="4">
    <source>
        <dbReference type="ARBA" id="ARBA00022475"/>
    </source>
</evidence>
<dbReference type="AlphaFoldDB" id="A0AAV7F905"/>
<reference evidence="10 11" key="1">
    <citation type="submission" date="2021-07" db="EMBL/GenBank/DDBJ databases">
        <title>The Aristolochia fimbriata genome: insights into angiosperm evolution, floral development and chemical biosynthesis.</title>
        <authorList>
            <person name="Jiao Y."/>
        </authorList>
    </citation>
    <scope>NUCLEOTIDE SEQUENCE [LARGE SCALE GENOMIC DNA]</scope>
    <source>
        <strain evidence="10">IBCAS-2021</strain>
        <tissue evidence="10">Leaf</tissue>
    </source>
</reference>
<comment type="subcellular location">
    <subcellularLocation>
        <location evidence="1 8">Cell membrane</location>
        <topology evidence="1 8">Multi-pass membrane protein</topology>
    </subcellularLocation>
</comment>
<keyword evidence="4 8" id="KW-1003">Cell membrane</keyword>
<dbReference type="Proteomes" id="UP000825729">
    <property type="component" value="Unassembled WGS sequence"/>
</dbReference>
<dbReference type="EMBL" id="JAINDJ010000002">
    <property type="protein sequence ID" value="KAG9457665.1"/>
    <property type="molecule type" value="Genomic_DNA"/>
</dbReference>
<evidence type="ECO:0000259" key="9">
    <source>
        <dbReference type="Pfam" id="PF04535"/>
    </source>
</evidence>
<comment type="caution">
    <text evidence="10">The sequence shown here is derived from an EMBL/GenBank/DDBJ whole genome shotgun (WGS) entry which is preliminary data.</text>
</comment>
<name>A0AAV7F905_ARIFI</name>
<dbReference type="GO" id="GO:0005886">
    <property type="term" value="C:plasma membrane"/>
    <property type="evidence" value="ECO:0007669"/>
    <property type="project" value="UniProtKB-SubCell"/>
</dbReference>
<dbReference type="PANTHER" id="PTHR33573">
    <property type="entry name" value="CASP-LIKE PROTEIN 4A4"/>
    <property type="match status" value="1"/>
</dbReference>
<comment type="similarity">
    <text evidence="2 8">Belongs to the Casparian strip membrane proteins (CASP) family.</text>
</comment>
<feature type="domain" description="Casparian strip membrane protein" evidence="9">
    <location>
        <begin position="26"/>
        <end position="140"/>
    </location>
</feature>
<dbReference type="InterPro" id="IPR006702">
    <property type="entry name" value="CASP_dom"/>
</dbReference>
<evidence type="ECO:0000256" key="5">
    <source>
        <dbReference type="ARBA" id="ARBA00022692"/>
    </source>
</evidence>
<gene>
    <name evidence="10" type="ORF">H6P81_002173</name>
</gene>
<feature type="transmembrane region" description="Helical" evidence="8">
    <location>
        <begin position="177"/>
        <end position="197"/>
    </location>
</feature>
<keyword evidence="5 8" id="KW-0812">Transmembrane</keyword>
<accession>A0AAV7F905</accession>